<dbReference type="OrthoDB" id="9800643at2"/>
<evidence type="ECO:0000256" key="4">
    <source>
        <dbReference type="ARBA" id="ARBA00048391"/>
    </source>
</evidence>
<keyword evidence="9" id="KW-1185">Reference proteome</keyword>
<keyword evidence="3 5" id="KW-0949">S-adenosyl-L-methionine</keyword>
<feature type="binding site" evidence="5">
    <location>
        <position position="151"/>
    </location>
    <ligand>
        <name>S-adenosyl-L-methionine</name>
        <dbReference type="ChEBI" id="CHEBI:59789"/>
    </ligand>
</feature>
<dbReference type="EMBL" id="CP006939">
    <property type="protein sequence ID" value="AHC15572.1"/>
    <property type="molecule type" value="Genomic_DNA"/>
</dbReference>
<evidence type="ECO:0000256" key="3">
    <source>
        <dbReference type="ARBA" id="ARBA00022691"/>
    </source>
</evidence>
<dbReference type="InterPro" id="IPR029063">
    <property type="entry name" value="SAM-dependent_MTases_sf"/>
</dbReference>
<accession>V5WIC9</accession>
<protein>
    <recommendedName>
        <fullName evidence="5">Release factor glutamine methyltransferase</fullName>
        <shortName evidence="5">RF MTase</shortName>
        <ecNumber evidence="5">2.1.1.297</ecNumber>
    </recommendedName>
    <alternativeName>
        <fullName evidence="5">N5-glutamine methyltransferase PrmC</fullName>
    </alternativeName>
    <alternativeName>
        <fullName evidence="5">Protein-(glutamine-N5) MTase PrmC</fullName>
    </alternativeName>
    <alternativeName>
        <fullName evidence="5">Protein-glutamine N-methyltransferase PrmC</fullName>
    </alternativeName>
</protein>
<evidence type="ECO:0000313" key="8">
    <source>
        <dbReference type="EMBL" id="AHC15572.1"/>
    </source>
</evidence>
<dbReference type="Pfam" id="PF17827">
    <property type="entry name" value="PrmC_N"/>
    <property type="match status" value="1"/>
</dbReference>
<dbReference type="InterPro" id="IPR004556">
    <property type="entry name" value="HemK-like"/>
</dbReference>
<keyword evidence="2 5" id="KW-0808">Transferase</keyword>
<dbReference type="HAMAP" id="MF_02126">
    <property type="entry name" value="RF_methyltr_PrmC"/>
    <property type="match status" value="1"/>
</dbReference>
<proteinExistence type="inferred from homology"/>
<dbReference type="InterPro" id="IPR019874">
    <property type="entry name" value="RF_methyltr_PrmC"/>
</dbReference>
<comment type="catalytic activity">
    <reaction evidence="4 5">
        <text>L-glutaminyl-[peptide chain release factor] + S-adenosyl-L-methionine = N(5)-methyl-L-glutaminyl-[peptide chain release factor] + S-adenosyl-L-homocysteine + H(+)</text>
        <dbReference type="Rhea" id="RHEA:42896"/>
        <dbReference type="Rhea" id="RHEA-COMP:10271"/>
        <dbReference type="Rhea" id="RHEA-COMP:10272"/>
        <dbReference type="ChEBI" id="CHEBI:15378"/>
        <dbReference type="ChEBI" id="CHEBI:30011"/>
        <dbReference type="ChEBI" id="CHEBI:57856"/>
        <dbReference type="ChEBI" id="CHEBI:59789"/>
        <dbReference type="ChEBI" id="CHEBI:61891"/>
        <dbReference type="EC" id="2.1.1.297"/>
    </reaction>
</comment>
<feature type="binding site" evidence="5">
    <location>
        <begin position="197"/>
        <end position="200"/>
    </location>
    <ligand>
        <name>substrate</name>
    </ligand>
</feature>
<evidence type="ECO:0000256" key="1">
    <source>
        <dbReference type="ARBA" id="ARBA00022603"/>
    </source>
</evidence>
<dbReference type="PANTHER" id="PTHR18895">
    <property type="entry name" value="HEMK METHYLTRANSFERASE"/>
    <property type="match status" value="1"/>
</dbReference>
<keyword evidence="1 5" id="KW-0489">Methyltransferase</keyword>
<feature type="domain" description="Release factor glutamine methyltransferase N-terminal" evidence="7">
    <location>
        <begin position="14"/>
        <end position="83"/>
    </location>
</feature>
<dbReference type="NCBIfam" id="TIGR03534">
    <property type="entry name" value="RF_mod_PrmC"/>
    <property type="match status" value="1"/>
</dbReference>
<dbReference type="CDD" id="cd02440">
    <property type="entry name" value="AdoMet_MTases"/>
    <property type="match status" value="1"/>
</dbReference>
<dbReference type="InterPro" id="IPR007848">
    <property type="entry name" value="Small_mtfrase_dom"/>
</dbReference>
<name>V5WIC9_9SPIO</name>
<dbReference type="KEGG" id="slr:L21SP2_2209"/>
<dbReference type="GO" id="GO:0102559">
    <property type="term" value="F:peptide chain release factor N(5)-glutamine methyltransferase activity"/>
    <property type="evidence" value="ECO:0007669"/>
    <property type="project" value="UniProtKB-EC"/>
</dbReference>
<evidence type="ECO:0000313" key="9">
    <source>
        <dbReference type="Proteomes" id="UP000018680"/>
    </source>
</evidence>
<dbReference type="Proteomes" id="UP000018680">
    <property type="component" value="Chromosome"/>
</dbReference>
<dbReference type="AlphaFoldDB" id="V5WIC9"/>
<evidence type="ECO:0000256" key="2">
    <source>
        <dbReference type="ARBA" id="ARBA00022679"/>
    </source>
</evidence>
<evidence type="ECO:0000259" key="6">
    <source>
        <dbReference type="Pfam" id="PF05175"/>
    </source>
</evidence>
<dbReference type="Pfam" id="PF05175">
    <property type="entry name" value="MTS"/>
    <property type="match status" value="1"/>
</dbReference>
<feature type="domain" description="Methyltransferase small" evidence="6">
    <location>
        <begin position="123"/>
        <end position="206"/>
    </location>
</feature>
<evidence type="ECO:0000259" key="7">
    <source>
        <dbReference type="Pfam" id="PF17827"/>
    </source>
</evidence>
<dbReference type="RefSeq" id="WP_024268476.1">
    <property type="nucleotide sequence ID" value="NC_023035.1"/>
</dbReference>
<sequence>MNPRQFQGLSLSRAVQLGRSLLPAGPYDSPGLDALILLCHSMNISKEQYYARMQDSLPQAAGELYARALERRISGEPVAYILGFKEFYGLEFRVNPGVLIPRPDTEILVDWVLESHPADSPLVIHDCCSGSGAIAIALAHMRPAWDVSASDISLAAGEVFGVNAAALVPTSPPLWFQSDLLESAAQREMKFHIITANPPYLTPAETRERELEGWKEPMLALDGGEKGLDLIQRLASQAHDLLEPGGWLYIEAADDQADAIEKLLKTLGYADLECKKDLAGMKRISRGRKR</sequence>
<dbReference type="HOGENOM" id="CLU_018398_3_1_12"/>
<comment type="caution">
    <text evidence="5">Lacks conserved residue(s) required for the propagation of feature annotation.</text>
</comment>
<gene>
    <name evidence="5" type="primary">prmC</name>
    <name evidence="8" type="ORF">L21SP2_2209</name>
</gene>
<dbReference type="Gene3D" id="3.40.50.150">
    <property type="entry name" value="Vaccinia Virus protein VP39"/>
    <property type="match status" value="1"/>
</dbReference>
<reference evidence="8 9" key="1">
    <citation type="journal article" date="2015" name="Stand. Genomic Sci.">
        <title>Complete genome sequence and description of Salinispira pacifica gen. nov., sp. nov., a novel spirochaete isolated form a hypersaline microbial mat.</title>
        <authorList>
            <person name="Ben Hania W."/>
            <person name="Joseph M."/>
            <person name="Schumann P."/>
            <person name="Bunk B."/>
            <person name="Fiebig A."/>
            <person name="Sproer C."/>
            <person name="Klenk H.P."/>
            <person name="Fardeau M.L."/>
            <person name="Spring S."/>
        </authorList>
    </citation>
    <scope>NUCLEOTIDE SEQUENCE [LARGE SCALE GENOMIC DNA]</scope>
    <source>
        <strain evidence="8 9">L21-RPul-D2</strain>
    </source>
</reference>
<dbReference type="eggNOG" id="COG2890">
    <property type="taxonomic scope" value="Bacteria"/>
</dbReference>
<dbReference type="Gene3D" id="1.10.8.10">
    <property type="entry name" value="DNA helicase RuvA subunit, C-terminal domain"/>
    <property type="match status" value="1"/>
</dbReference>
<organism evidence="8 9">
    <name type="scientific">Salinispira pacifica</name>
    <dbReference type="NCBI Taxonomy" id="1307761"/>
    <lineage>
        <taxon>Bacteria</taxon>
        <taxon>Pseudomonadati</taxon>
        <taxon>Spirochaetota</taxon>
        <taxon>Spirochaetia</taxon>
        <taxon>Spirochaetales</taxon>
        <taxon>Spirochaetaceae</taxon>
        <taxon>Salinispira</taxon>
    </lineage>
</organism>
<dbReference type="InterPro" id="IPR050320">
    <property type="entry name" value="N5-glutamine_MTase"/>
</dbReference>
<dbReference type="PANTHER" id="PTHR18895:SF74">
    <property type="entry name" value="MTRF1L RELEASE FACTOR GLUTAMINE METHYLTRANSFERASE"/>
    <property type="match status" value="1"/>
</dbReference>
<comment type="similarity">
    <text evidence="5">Belongs to the protein N5-glutamine methyltransferase family. PrmC subfamily.</text>
</comment>
<feature type="binding site" evidence="5">
    <location>
        <position position="197"/>
    </location>
    <ligand>
        <name>S-adenosyl-L-methionine</name>
        <dbReference type="ChEBI" id="CHEBI:59789"/>
    </ligand>
</feature>
<dbReference type="NCBIfam" id="TIGR00536">
    <property type="entry name" value="hemK_fam"/>
    <property type="match status" value="1"/>
</dbReference>
<dbReference type="GO" id="GO:0032259">
    <property type="term" value="P:methylation"/>
    <property type="evidence" value="ECO:0007669"/>
    <property type="project" value="UniProtKB-KW"/>
</dbReference>
<evidence type="ECO:0000256" key="5">
    <source>
        <dbReference type="HAMAP-Rule" id="MF_02126"/>
    </source>
</evidence>
<dbReference type="PATRIC" id="fig|1307761.3.peg.2202"/>
<dbReference type="InterPro" id="IPR040758">
    <property type="entry name" value="PrmC_N"/>
</dbReference>
<comment type="function">
    <text evidence="5">Methylates the class 1 translation termination release factors RF1/PrfA and RF2/PrfB on the glutamine residue of the universally conserved GGQ motif.</text>
</comment>
<dbReference type="STRING" id="1307761.L21SP2_2209"/>
<dbReference type="EC" id="2.1.1.297" evidence="5"/>
<dbReference type="SUPFAM" id="SSF53335">
    <property type="entry name" value="S-adenosyl-L-methionine-dependent methyltransferases"/>
    <property type="match status" value="1"/>
</dbReference>